<reference evidence="2 3" key="1">
    <citation type="submission" date="2021-03" db="EMBL/GenBank/DDBJ databases">
        <title>Genomic Encyclopedia of Type Strains, Phase IV (KMG-IV): sequencing the most valuable type-strain genomes for metagenomic binning, comparative biology and taxonomic classification.</title>
        <authorList>
            <person name="Goeker M."/>
        </authorList>
    </citation>
    <scope>NUCLEOTIDE SEQUENCE [LARGE SCALE GENOMIC DNA]</scope>
    <source>
        <strain evidence="2 3">DSM 15596</strain>
    </source>
</reference>
<feature type="transmembrane region" description="Helical" evidence="1">
    <location>
        <begin position="41"/>
        <end position="62"/>
    </location>
</feature>
<organism evidence="2 3">
    <name type="scientific">Paenibacillus lactis</name>
    <dbReference type="NCBI Taxonomy" id="228574"/>
    <lineage>
        <taxon>Bacteria</taxon>
        <taxon>Bacillati</taxon>
        <taxon>Bacillota</taxon>
        <taxon>Bacilli</taxon>
        <taxon>Bacillales</taxon>
        <taxon>Paenibacillaceae</taxon>
        <taxon>Paenibacillus</taxon>
    </lineage>
</organism>
<evidence type="ECO:0000256" key="1">
    <source>
        <dbReference type="SAM" id="Phobius"/>
    </source>
</evidence>
<keyword evidence="1" id="KW-1133">Transmembrane helix</keyword>
<accession>A0ABS4FB16</accession>
<dbReference type="GeneID" id="95404530"/>
<sequence>MEADMNQKYEIKFPLSMYLQVICYSIVSLLMFKLVFVVDSFFLAVFLSFLISVQVGGIAVLIPRMLRRNSELEITPNKIRINRKEVSKEDIEKVIIDDSFTQSIGIKRYGKRLILMDLHFRFKNKEETNLEELTVWARENGIAVIRGKIFRWV</sequence>
<evidence type="ECO:0000313" key="2">
    <source>
        <dbReference type="EMBL" id="MBP1893436.1"/>
    </source>
</evidence>
<keyword evidence="3" id="KW-1185">Reference proteome</keyword>
<dbReference type="RefSeq" id="WP_007127835.1">
    <property type="nucleotide sequence ID" value="NZ_BOSA01000005.1"/>
</dbReference>
<proteinExistence type="predicted"/>
<protein>
    <submittedName>
        <fullName evidence="2">Uncharacterized protein</fullName>
    </submittedName>
</protein>
<gene>
    <name evidence="2" type="ORF">J2Z18_002538</name>
</gene>
<dbReference type="Proteomes" id="UP000706926">
    <property type="component" value="Unassembled WGS sequence"/>
</dbReference>
<dbReference type="EMBL" id="JAGGKI010000005">
    <property type="protein sequence ID" value="MBP1893436.1"/>
    <property type="molecule type" value="Genomic_DNA"/>
</dbReference>
<evidence type="ECO:0000313" key="3">
    <source>
        <dbReference type="Proteomes" id="UP000706926"/>
    </source>
</evidence>
<comment type="caution">
    <text evidence="2">The sequence shown here is derived from an EMBL/GenBank/DDBJ whole genome shotgun (WGS) entry which is preliminary data.</text>
</comment>
<keyword evidence="1" id="KW-0472">Membrane</keyword>
<keyword evidence="1" id="KW-0812">Transmembrane</keyword>
<feature type="transmembrane region" description="Helical" evidence="1">
    <location>
        <begin position="15"/>
        <end position="35"/>
    </location>
</feature>
<name>A0ABS4FB16_9BACL</name>